<dbReference type="EMBL" id="ASPP01028499">
    <property type="protein sequence ID" value="ETO05129.1"/>
    <property type="molecule type" value="Genomic_DNA"/>
</dbReference>
<feature type="non-terminal residue" evidence="3">
    <location>
        <position position="294"/>
    </location>
</feature>
<evidence type="ECO:0000256" key="1">
    <source>
        <dbReference type="SAM" id="MobiDB-lite"/>
    </source>
</evidence>
<dbReference type="InterPro" id="IPR031327">
    <property type="entry name" value="MCM"/>
</dbReference>
<accession>X6LU05</accession>
<dbReference type="InterPro" id="IPR033762">
    <property type="entry name" value="MCM_OB"/>
</dbReference>
<dbReference type="Proteomes" id="UP000023152">
    <property type="component" value="Unassembled WGS sequence"/>
</dbReference>
<dbReference type="GO" id="GO:0000724">
    <property type="term" value="P:double-strand break repair via homologous recombination"/>
    <property type="evidence" value="ECO:0007669"/>
    <property type="project" value="TreeGrafter"/>
</dbReference>
<keyword evidence="4" id="KW-1185">Reference proteome</keyword>
<feature type="compositionally biased region" description="Gly residues" evidence="1">
    <location>
        <begin position="136"/>
        <end position="151"/>
    </location>
</feature>
<proteinExistence type="predicted"/>
<comment type="caution">
    <text evidence="3">The sequence shown here is derived from an EMBL/GenBank/DDBJ whole genome shotgun (WGS) entry which is preliminary data.</text>
</comment>
<dbReference type="GO" id="GO:0017116">
    <property type="term" value="F:single-stranded DNA helicase activity"/>
    <property type="evidence" value="ECO:0007669"/>
    <property type="project" value="TreeGrafter"/>
</dbReference>
<feature type="region of interest" description="Disordered" evidence="1">
    <location>
        <begin position="136"/>
        <end position="158"/>
    </location>
</feature>
<dbReference type="GO" id="GO:0016787">
    <property type="term" value="F:hydrolase activity"/>
    <property type="evidence" value="ECO:0007669"/>
    <property type="project" value="UniProtKB-KW"/>
</dbReference>
<evidence type="ECO:0000313" key="4">
    <source>
        <dbReference type="Proteomes" id="UP000023152"/>
    </source>
</evidence>
<protein>
    <recommendedName>
        <fullName evidence="2">MCM OB domain-containing protein</fullName>
    </recommendedName>
</protein>
<dbReference type="GO" id="GO:0003697">
    <property type="term" value="F:single-stranded DNA binding"/>
    <property type="evidence" value="ECO:0007669"/>
    <property type="project" value="TreeGrafter"/>
</dbReference>
<dbReference type="Pfam" id="PF17207">
    <property type="entry name" value="MCM_OB"/>
    <property type="match status" value="1"/>
</dbReference>
<organism evidence="3 4">
    <name type="scientific">Reticulomyxa filosa</name>
    <dbReference type="NCBI Taxonomy" id="46433"/>
    <lineage>
        <taxon>Eukaryota</taxon>
        <taxon>Sar</taxon>
        <taxon>Rhizaria</taxon>
        <taxon>Retaria</taxon>
        <taxon>Foraminifera</taxon>
        <taxon>Monothalamids</taxon>
        <taxon>Reticulomyxidae</taxon>
        <taxon>Reticulomyxa</taxon>
    </lineage>
</organism>
<dbReference type="PANTHER" id="PTHR11630">
    <property type="entry name" value="DNA REPLICATION LICENSING FACTOR MCM FAMILY MEMBER"/>
    <property type="match status" value="1"/>
</dbReference>
<dbReference type="GO" id="GO:0005524">
    <property type="term" value="F:ATP binding"/>
    <property type="evidence" value="ECO:0007669"/>
    <property type="project" value="InterPro"/>
</dbReference>
<evidence type="ECO:0000313" key="3">
    <source>
        <dbReference type="EMBL" id="ETO05129.1"/>
    </source>
</evidence>
<gene>
    <name evidence="3" type="ORF">RFI_32268</name>
</gene>
<dbReference type="OrthoDB" id="271325at2759"/>
<dbReference type="SUPFAM" id="SSF50249">
    <property type="entry name" value="Nucleic acid-binding proteins"/>
    <property type="match status" value="1"/>
</dbReference>
<dbReference type="PANTHER" id="PTHR11630:SF48">
    <property type="entry name" value="DNA HELICASE MCM9"/>
    <property type="match status" value="1"/>
</dbReference>
<reference evidence="3 4" key="1">
    <citation type="journal article" date="2013" name="Curr. Biol.">
        <title>The Genome of the Foraminiferan Reticulomyxa filosa.</title>
        <authorList>
            <person name="Glockner G."/>
            <person name="Hulsmann N."/>
            <person name="Schleicher M."/>
            <person name="Noegel A.A."/>
            <person name="Eichinger L."/>
            <person name="Gallinger C."/>
            <person name="Pawlowski J."/>
            <person name="Sierra R."/>
            <person name="Euteneuer U."/>
            <person name="Pillet L."/>
            <person name="Moustafa A."/>
            <person name="Platzer M."/>
            <person name="Groth M."/>
            <person name="Szafranski K."/>
            <person name="Schliwa M."/>
        </authorList>
    </citation>
    <scope>NUCLEOTIDE SEQUENCE [LARGE SCALE GENOMIC DNA]</scope>
</reference>
<dbReference type="GO" id="GO:0005634">
    <property type="term" value="C:nucleus"/>
    <property type="evidence" value="ECO:0007669"/>
    <property type="project" value="UniProtKB-SubCell"/>
</dbReference>
<dbReference type="GO" id="GO:0042555">
    <property type="term" value="C:MCM complex"/>
    <property type="evidence" value="ECO:0007669"/>
    <property type="project" value="TreeGrafter"/>
</dbReference>
<sequence length="294" mass="32922">MKSKYTLKEKCHARVKCDLNYAMLRKQSISSIRCTDINRLIQCSGTVVRNSRNKVLESSCVFECTQCGEKWTEYADIANMKAIVPPKQCQNAKKKPKCKSTSFSCLSDNVENIDFQEITIQEQVFYHNNTDSGFWEGGGGGGGDGGNGGAEDNGNEMDRERDSLIPRNIKCILMCDLVDCCQAGDDIELTGIVRKKFNRIGENQRCDVELYIHVIYVTKKDKFGGFDKNNPNDENTNNHGEFRGAFDYFWTQHGTHPLQARNQIVSNICPQLCGMFVVKLAVALTIIGGVTQEA</sequence>
<feature type="domain" description="MCM OB" evidence="2">
    <location>
        <begin position="31"/>
        <end position="123"/>
    </location>
</feature>
<name>X6LU05_RETFI</name>
<evidence type="ECO:0000259" key="2">
    <source>
        <dbReference type="Pfam" id="PF17207"/>
    </source>
</evidence>
<dbReference type="AlphaFoldDB" id="X6LU05"/>
<dbReference type="Gene3D" id="2.40.50.140">
    <property type="entry name" value="Nucleic acid-binding proteins"/>
    <property type="match status" value="1"/>
</dbReference>
<dbReference type="InterPro" id="IPR012340">
    <property type="entry name" value="NA-bd_OB-fold"/>
</dbReference>